<dbReference type="RefSeq" id="WP_031050997.1">
    <property type="nucleotide sequence ID" value="NZ_JBHSPX010000015.1"/>
</dbReference>
<proteinExistence type="predicted"/>
<evidence type="ECO:0000313" key="2">
    <source>
        <dbReference type="Proteomes" id="UP001596139"/>
    </source>
</evidence>
<protein>
    <submittedName>
        <fullName evidence="1">Uncharacterized protein</fullName>
    </submittedName>
</protein>
<keyword evidence="2" id="KW-1185">Reference proteome</keyword>
<evidence type="ECO:0000313" key="1">
    <source>
        <dbReference type="EMBL" id="MFC6067666.1"/>
    </source>
</evidence>
<name>A0ABW1MUZ3_9ACTN</name>
<dbReference type="EMBL" id="JBHSPX010000015">
    <property type="protein sequence ID" value="MFC6067666.1"/>
    <property type="molecule type" value="Genomic_DNA"/>
</dbReference>
<dbReference type="Proteomes" id="UP001596139">
    <property type="component" value="Unassembled WGS sequence"/>
</dbReference>
<reference evidence="2" key="1">
    <citation type="journal article" date="2019" name="Int. J. Syst. Evol. Microbiol.">
        <title>The Global Catalogue of Microorganisms (GCM) 10K type strain sequencing project: providing services to taxonomists for standard genome sequencing and annotation.</title>
        <authorList>
            <consortium name="The Broad Institute Genomics Platform"/>
            <consortium name="The Broad Institute Genome Sequencing Center for Infectious Disease"/>
            <person name="Wu L."/>
            <person name="Ma J."/>
        </authorList>
    </citation>
    <scope>NUCLEOTIDE SEQUENCE [LARGE SCALE GENOMIC DNA]</scope>
    <source>
        <strain evidence="2">CGMCC 1.15180</strain>
    </source>
</reference>
<sequence>MTRLLDYVRQRQKRAGAGETRVPEQGGHAGLVQSELAAELPDEDLGEELDDCLVLYEMGSKPRCEEVEFLELVQEAIDRIEGGH</sequence>
<accession>A0ABW1MUZ3</accession>
<gene>
    <name evidence="1" type="ORF">ACFP4F_34670</name>
</gene>
<organism evidence="1 2">
    <name type="scientific">Streptomyces ochraceiscleroticus</name>
    <dbReference type="NCBI Taxonomy" id="47761"/>
    <lineage>
        <taxon>Bacteria</taxon>
        <taxon>Bacillati</taxon>
        <taxon>Actinomycetota</taxon>
        <taxon>Actinomycetes</taxon>
        <taxon>Kitasatosporales</taxon>
        <taxon>Streptomycetaceae</taxon>
        <taxon>Streptomyces</taxon>
    </lineage>
</organism>
<comment type="caution">
    <text evidence="1">The sequence shown here is derived from an EMBL/GenBank/DDBJ whole genome shotgun (WGS) entry which is preliminary data.</text>
</comment>